<name>A0A5B9QSH9_9BACT</name>
<keyword evidence="2" id="KW-1185">Reference proteome</keyword>
<organism evidence="1 2">
    <name type="scientific">Bythopirellula goksoeyrii</name>
    <dbReference type="NCBI Taxonomy" id="1400387"/>
    <lineage>
        <taxon>Bacteria</taxon>
        <taxon>Pseudomonadati</taxon>
        <taxon>Planctomycetota</taxon>
        <taxon>Planctomycetia</taxon>
        <taxon>Pirellulales</taxon>
        <taxon>Lacipirellulaceae</taxon>
        <taxon>Bythopirellula</taxon>
    </lineage>
</organism>
<evidence type="ECO:0000313" key="1">
    <source>
        <dbReference type="EMBL" id="QEG37101.1"/>
    </source>
</evidence>
<dbReference type="AlphaFoldDB" id="A0A5B9QSH9"/>
<accession>A0A5B9QSH9</accession>
<proteinExistence type="predicted"/>
<sequence>MDKHRLDKTAIRLVPLEEEGDDRAFWATKTPTERLAALECLRRAVYGNELCEAKMLRVIRVIDCPWSTSTS</sequence>
<reference evidence="1 2" key="1">
    <citation type="submission" date="2019-08" db="EMBL/GenBank/DDBJ databases">
        <title>Deep-cultivation of Planctomycetes and their phenomic and genomic characterization uncovers novel biology.</title>
        <authorList>
            <person name="Wiegand S."/>
            <person name="Jogler M."/>
            <person name="Boedeker C."/>
            <person name="Pinto D."/>
            <person name="Vollmers J."/>
            <person name="Rivas-Marin E."/>
            <person name="Kohn T."/>
            <person name="Peeters S.H."/>
            <person name="Heuer A."/>
            <person name="Rast P."/>
            <person name="Oberbeckmann S."/>
            <person name="Bunk B."/>
            <person name="Jeske O."/>
            <person name="Meyerdierks A."/>
            <person name="Storesund J.E."/>
            <person name="Kallscheuer N."/>
            <person name="Luecker S."/>
            <person name="Lage O.M."/>
            <person name="Pohl T."/>
            <person name="Merkel B.J."/>
            <person name="Hornburger P."/>
            <person name="Mueller R.-W."/>
            <person name="Bruemmer F."/>
            <person name="Labrenz M."/>
            <person name="Spormann A.M."/>
            <person name="Op den Camp H."/>
            <person name="Overmann J."/>
            <person name="Amann R."/>
            <person name="Jetten M.S.M."/>
            <person name="Mascher T."/>
            <person name="Medema M.H."/>
            <person name="Devos D.P."/>
            <person name="Kaster A.-K."/>
            <person name="Ovreas L."/>
            <person name="Rohde M."/>
            <person name="Galperin M.Y."/>
            <person name="Jogler C."/>
        </authorList>
    </citation>
    <scope>NUCLEOTIDE SEQUENCE [LARGE SCALE GENOMIC DNA]</scope>
    <source>
        <strain evidence="1 2">Pr1d</strain>
    </source>
</reference>
<dbReference type="EMBL" id="CP042913">
    <property type="protein sequence ID" value="QEG37101.1"/>
    <property type="molecule type" value="Genomic_DNA"/>
</dbReference>
<gene>
    <name evidence="1" type="ORF">Pr1d_44410</name>
</gene>
<dbReference type="Proteomes" id="UP000323917">
    <property type="component" value="Chromosome"/>
</dbReference>
<protein>
    <submittedName>
        <fullName evidence="1">Uncharacterized protein</fullName>
    </submittedName>
</protein>
<dbReference type="KEGG" id="bgok:Pr1d_44410"/>
<evidence type="ECO:0000313" key="2">
    <source>
        <dbReference type="Proteomes" id="UP000323917"/>
    </source>
</evidence>